<dbReference type="InterPro" id="IPR016186">
    <property type="entry name" value="C-type_lectin-like/link_sf"/>
</dbReference>
<accession>A0AAV3ZX56</accession>
<dbReference type="InterPro" id="IPR000477">
    <property type="entry name" value="RT_dom"/>
</dbReference>
<dbReference type="CDD" id="cd01650">
    <property type="entry name" value="RT_nLTR_like"/>
    <property type="match status" value="1"/>
</dbReference>
<dbReference type="GO" id="GO:0003964">
    <property type="term" value="F:RNA-directed DNA polymerase activity"/>
    <property type="evidence" value="ECO:0007669"/>
    <property type="project" value="UniProtKB-KW"/>
</dbReference>
<dbReference type="SUPFAM" id="SSF56436">
    <property type="entry name" value="C-type lectin-like"/>
    <property type="match status" value="1"/>
</dbReference>
<dbReference type="Proteomes" id="UP000735302">
    <property type="component" value="Unassembled WGS sequence"/>
</dbReference>
<dbReference type="SMART" id="SM00832">
    <property type="entry name" value="C8"/>
    <property type="match status" value="1"/>
</dbReference>
<dbReference type="InterPro" id="IPR014853">
    <property type="entry name" value="VWF/SSPO/ZAN-like_Cys-rich_dom"/>
</dbReference>
<evidence type="ECO:0000256" key="1">
    <source>
        <dbReference type="ARBA" id="ARBA00023157"/>
    </source>
</evidence>
<dbReference type="PROSITE" id="PS50878">
    <property type="entry name" value="RT_POL"/>
    <property type="match status" value="1"/>
</dbReference>
<dbReference type="EMBL" id="BLXT01002950">
    <property type="protein sequence ID" value="GFN99219.1"/>
    <property type="molecule type" value="Genomic_DNA"/>
</dbReference>
<keyword evidence="1" id="KW-1015">Disulfide bond</keyword>
<evidence type="ECO:0000256" key="2">
    <source>
        <dbReference type="ARBA" id="ARBA00023180"/>
    </source>
</evidence>
<feature type="compositionally biased region" description="Basic and acidic residues" evidence="3">
    <location>
        <begin position="288"/>
        <end position="301"/>
    </location>
</feature>
<dbReference type="PANTHER" id="PTHR11339">
    <property type="entry name" value="EXTRACELLULAR MATRIX GLYCOPROTEIN RELATED"/>
    <property type="match status" value="1"/>
</dbReference>
<evidence type="ECO:0000259" key="5">
    <source>
        <dbReference type="PROSITE" id="PS51233"/>
    </source>
</evidence>
<dbReference type="Pfam" id="PF00078">
    <property type="entry name" value="RVT_1"/>
    <property type="match status" value="1"/>
</dbReference>
<dbReference type="CDD" id="cd19941">
    <property type="entry name" value="TIL"/>
    <property type="match status" value="1"/>
</dbReference>
<protein>
    <submittedName>
        <fullName evidence="6">Reverse transcriptase</fullName>
    </submittedName>
</protein>
<dbReference type="Gene3D" id="3.10.100.10">
    <property type="entry name" value="Mannose-Binding Protein A, subunit A"/>
    <property type="match status" value="1"/>
</dbReference>
<organism evidence="6 7">
    <name type="scientific">Plakobranchus ocellatus</name>
    <dbReference type="NCBI Taxonomy" id="259542"/>
    <lineage>
        <taxon>Eukaryota</taxon>
        <taxon>Metazoa</taxon>
        <taxon>Spiralia</taxon>
        <taxon>Lophotrochozoa</taxon>
        <taxon>Mollusca</taxon>
        <taxon>Gastropoda</taxon>
        <taxon>Heterobranchia</taxon>
        <taxon>Euthyneura</taxon>
        <taxon>Panpulmonata</taxon>
        <taxon>Sacoglossa</taxon>
        <taxon>Placobranchoidea</taxon>
        <taxon>Plakobranchidae</taxon>
        <taxon>Plakobranchus</taxon>
    </lineage>
</organism>
<dbReference type="Gene3D" id="2.10.25.10">
    <property type="entry name" value="Laminin"/>
    <property type="match status" value="1"/>
</dbReference>
<dbReference type="SMART" id="SM00216">
    <property type="entry name" value="VWD"/>
    <property type="match status" value="1"/>
</dbReference>
<dbReference type="InterPro" id="IPR050780">
    <property type="entry name" value="Mucin_vWF_Thrombospondin_sf"/>
</dbReference>
<dbReference type="Pfam" id="PF08742">
    <property type="entry name" value="C8"/>
    <property type="match status" value="1"/>
</dbReference>
<dbReference type="SMART" id="SM00179">
    <property type="entry name" value="EGF_CA"/>
    <property type="match status" value="1"/>
</dbReference>
<keyword evidence="6" id="KW-0548">Nucleotidyltransferase</keyword>
<dbReference type="GO" id="GO:0005509">
    <property type="term" value="F:calcium ion binding"/>
    <property type="evidence" value="ECO:0007669"/>
    <property type="project" value="InterPro"/>
</dbReference>
<comment type="caution">
    <text evidence="6">The sequence shown here is derived from an EMBL/GenBank/DDBJ whole genome shotgun (WGS) entry which is preliminary data.</text>
</comment>
<dbReference type="SUPFAM" id="SSF57567">
    <property type="entry name" value="Serine protease inhibitors"/>
    <property type="match status" value="1"/>
</dbReference>
<evidence type="ECO:0000259" key="4">
    <source>
        <dbReference type="PROSITE" id="PS50878"/>
    </source>
</evidence>
<evidence type="ECO:0000313" key="7">
    <source>
        <dbReference type="Proteomes" id="UP000735302"/>
    </source>
</evidence>
<sequence>MTAEGVYILKEQDSRGINQFRPISLLNVEGKIFFSVMASRLTKYLTENGYINTSVQKDGIHGVSGCLEHATMIWEAIQRAKSEKLNLDVVWLDLANAYRSVPHEMIQLALRMYHVPEVIQVMLDDYFSGFRMRFSTNSYTTNWINLEVGIAMGCTISPILFVMAMEVILKAAEGSAGPANLGGGCSMPPLKAFMDETTIICSKEDETRRMLRRLDDFMSWCRMEFKPKKSRSLSIRRGKVDEATSFTVAEQQIPTVSQEPVKSPEDGALDQPQSNGGQKQKARKKRDKIIDEIRNKEDSTRVQKAVQQPQQEDKEPLLFTPFYPVDGYKCVYELKEKLRRLKQKDYVCDKPHMVECSAKTKNGKAWVTYDKQKSDTLKCSEHEISCKKDKELDCSTLRVRFLCPQEENQCTELQKLQAPACSGGQVCSPAPNHYHCRCPPGFIFKFTGVCNKQEFHDRPNFDIYTIQVPCASIYHKDGTCIKEVEVRLRNIPVSYPCGYKKKENFVFRVKAYDTKFQLNGKTIYQVSAKENAYKAVTKHWPSYFSLVVYALDLKVILNGNHLRVRIADKFRGKLCGLCGDCGTDKFKLRNGTIVALPLADGKAFKKNDFKPIGRDWLVQSDEFENMNCGVPDIVDNCTGAQKKKVADKGLCGIFKEYNNALQKCFSTMGGQEWSSREKHFTDCVYDLCEMEDPSKAVCGAVEAFAQECAAKGVLLNWRRPDFCPMNCGPNKVYRADASCQRECGSTPEKYGACDEEPAEGCVCKDGLYLLGDKCVPKCQCGCRVLDIHGNFITNLQPKQSAIMPGCTEKVECETKIDGTLAKKYIDFVMPPNSVCTDDTPPKIVCARGYQKPANSNTCQRKPGGCKNGYTDTYGVCIQERQEKTAWQKAASTCNGLSGTLLYMDTAEKIKTAKKILKAKKWKSMYVTGQVKAISTHGFVTFKPVTSKSKEGSTQWANDHFYTAFLDKVSLISYLKGKVPEEGLIMNVIADLDQDEVTFKAVPPTTSMNFVCEQL</sequence>
<proteinExistence type="predicted"/>
<dbReference type="InterPro" id="IPR001881">
    <property type="entry name" value="EGF-like_Ca-bd_dom"/>
</dbReference>
<reference evidence="6 7" key="1">
    <citation type="journal article" date="2021" name="Elife">
        <title>Chloroplast acquisition without the gene transfer in kleptoplastic sea slugs, Plakobranchus ocellatus.</title>
        <authorList>
            <person name="Maeda T."/>
            <person name="Takahashi S."/>
            <person name="Yoshida T."/>
            <person name="Shimamura S."/>
            <person name="Takaki Y."/>
            <person name="Nagai Y."/>
            <person name="Toyoda A."/>
            <person name="Suzuki Y."/>
            <person name="Arimoto A."/>
            <person name="Ishii H."/>
            <person name="Satoh N."/>
            <person name="Nishiyama T."/>
            <person name="Hasebe M."/>
            <person name="Maruyama T."/>
            <person name="Minagawa J."/>
            <person name="Obokata J."/>
            <person name="Shigenobu S."/>
        </authorList>
    </citation>
    <scope>NUCLEOTIDE SEQUENCE [LARGE SCALE GENOMIC DNA]</scope>
</reference>
<feature type="compositionally biased region" description="Polar residues" evidence="3">
    <location>
        <begin position="250"/>
        <end position="260"/>
    </location>
</feature>
<dbReference type="InterPro" id="IPR036084">
    <property type="entry name" value="Ser_inhib-like_sf"/>
</dbReference>
<gene>
    <name evidence="6" type="ORF">PoB_002572500</name>
</gene>
<evidence type="ECO:0000313" key="6">
    <source>
        <dbReference type="EMBL" id="GFN99219.1"/>
    </source>
</evidence>
<dbReference type="InterPro" id="IPR001846">
    <property type="entry name" value="VWF_type-D"/>
</dbReference>
<feature type="domain" description="Reverse transcriptase" evidence="4">
    <location>
        <begin position="1"/>
        <end position="248"/>
    </location>
</feature>
<dbReference type="InterPro" id="IPR016187">
    <property type="entry name" value="CTDL_fold"/>
</dbReference>
<dbReference type="Pfam" id="PF00094">
    <property type="entry name" value="VWD"/>
    <property type="match status" value="1"/>
</dbReference>
<dbReference type="AlphaFoldDB" id="A0AAV3ZX56"/>
<evidence type="ECO:0000256" key="3">
    <source>
        <dbReference type="SAM" id="MobiDB-lite"/>
    </source>
</evidence>
<name>A0AAV3ZX56_9GAST</name>
<dbReference type="PROSITE" id="PS51233">
    <property type="entry name" value="VWFD"/>
    <property type="match status" value="1"/>
</dbReference>
<keyword evidence="7" id="KW-1185">Reference proteome</keyword>
<feature type="domain" description="VWFD" evidence="5">
    <location>
        <begin position="425"/>
        <end position="629"/>
    </location>
</feature>
<keyword evidence="6" id="KW-0695">RNA-directed DNA polymerase</keyword>
<dbReference type="CDD" id="cd00053">
    <property type="entry name" value="EGF"/>
    <property type="match status" value="1"/>
</dbReference>
<feature type="region of interest" description="Disordered" evidence="3">
    <location>
        <begin position="250"/>
        <end position="312"/>
    </location>
</feature>
<keyword evidence="6" id="KW-0808">Transferase</keyword>
<keyword evidence="2" id="KW-0325">Glycoprotein</keyword>